<evidence type="ECO:0000313" key="2">
    <source>
        <dbReference type="Proteomes" id="UP000001471"/>
    </source>
</evidence>
<sequence length="120" mass="12419">MGEIWTCDRRAAHKRTGRARGQKLQGSDCGTHLEAVSGLASACMWWAEDEACFCTAVQASSVSLPWALATSARAFVARPPCAVKKAASLLTLTTPRPGAGIAVMVGTVLAPAPAAAELPL</sequence>
<dbReference type="InParanoid" id="B2VQU1"/>
<name>B2VQU1_PYRTR</name>
<reference evidence="2" key="1">
    <citation type="journal article" date="2013" name="G3 (Bethesda)">
        <title>Comparative genomics of a plant-pathogenic fungus, Pyrenophora tritici-repentis, reveals transduplication and the impact of repeat elements on pathogenicity and population divergence.</title>
        <authorList>
            <person name="Manning V.A."/>
            <person name="Pandelova I."/>
            <person name="Dhillon B."/>
            <person name="Wilhelm L.J."/>
            <person name="Goodwin S.B."/>
            <person name="Berlin A.M."/>
            <person name="Figueroa M."/>
            <person name="Freitag M."/>
            <person name="Hane J.K."/>
            <person name="Henrissat B."/>
            <person name="Holman W.H."/>
            <person name="Kodira C.D."/>
            <person name="Martin J."/>
            <person name="Oliver R.P."/>
            <person name="Robbertse B."/>
            <person name="Schackwitz W."/>
            <person name="Schwartz D.C."/>
            <person name="Spatafora J.W."/>
            <person name="Turgeon B.G."/>
            <person name="Yandava C."/>
            <person name="Young S."/>
            <person name="Zhou S."/>
            <person name="Zeng Q."/>
            <person name="Grigoriev I.V."/>
            <person name="Ma L.-J."/>
            <person name="Ciuffetti L.M."/>
        </authorList>
    </citation>
    <scope>NUCLEOTIDE SEQUENCE [LARGE SCALE GENOMIC DNA]</scope>
    <source>
        <strain evidence="2">Pt-1C-BFP</strain>
    </source>
</reference>
<dbReference type="HOGENOM" id="CLU_2050845_0_0_1"/>
<gene>
    <name evidence="1" type="ORF">PTRG_00435</name>
</gene>
<dbReference type="EMBL" id="DS231615">
    <property type="protein sequence ID" value="EDU39873.1"/>
    <property type="molecule type" value="Genomic_DNA"/>
</dbReference>
<accession>B2VQU1</accession>
<dbReference type="AlphaFoldDB" id="B2VQU1"/>
<protein>
    <submittedName>
        <fullName evidence="1">Uncharacterized protein</fullName>
    </submittedName>
</protein>
<dbReference type="Proteomes" id="UP000001471">
    <property type="component" value="Unassembled WGS sequence"/>
</dbReference>
<evidence type="ECO:0000313" key="1">
    <source>
        <dbReference type="EMBL" id="EDU39873.1"/>
    </source>
</evidence>
<proteinExistence type="predicted"/>
<organism evidence="1 2">
    <name type="scientific">Pyrenophora tritici-repentis (strain Pt-1C-BFP)</name>
    <name type="common">Wheat tan spot fungus</name>
    <name type="synonym">Drechslera tritici-repentis</name>
    <dbReference type="NCBI Taxonomy" id="426418"/>
    <lineage>
        <taxon>Eukaryota</taxon>
        <taxon>Fungi</taxon>
        <taxon>Dikarya</taxon>
        <taxon>Ascomycota</taxon>
        <taxon>Pezizomycotina</taxon>
        <taxon>Dothideomycetes</taxon>
        <taxon>Pleosporomycetidae</taxon>
        <taxon>Pleosporales</taxon>
        <taxon>Pleosporineae</taxon>
        <taxon>Pleosporaceae</taxon>
        <taxon>Pyrenophora</taxon>
    </lineage>
</organism>